<evidence type="ECO:0000256" key="1">
    <source>
        <dbReference type="ARBA" id="ARBA00006611"/>
    </source>
</evidence>
<dbReference type="NCBIfam" id="TIGR01420">
    <property type="entry name" value="pilT_fam"/>
    <property type="match status" value="1"/>
</dbReference>
<dbReference type="RefSeq" id="WP_110265397.1">
    <property type="nucleotide sequence ID" value="NZ_CAKZQT010000011.1"/>
</dbReference>
<dbReference type="CDD" id="cd01131">
    <property type="entry name" value="PilT"/>
    <property type="match status" value="1"/>
</dbReference>
<reference evidence="3 4" key="1">
    <citation type="submission" date="2018-04" db="EMBL/GenBank/DDBJ databases">
        <title>Genomic Encyclopedia of Type Strains, Phase IV (KMG-IV): sequencing the most valuable type-strain genomes for metagenomic binning, comparative biology and taxonomic classification.</title>
        <authorList>
            <person name="Goeker M."/>
        </authorList>
    </citation>
    <scope>NUCLEOTIDE SEQUENCE [LARGE SCALE GENOMIC DNA]</scope>
    <source>
        <strain evidence="3 4">DSM 104150</strain>
    </source>
</reference>
<dbReference type="GO" id="GO:0005524">
    <property type="term" value="F:ATP binding"/>
    <property type="evidence" value="ECO:0007669"/>
    <property type="project" value="InterPro"/>
</dbReference>
<organism evidence="3 4">
    <name type="scientific">Sinimarinibacterium flocculans</name>
    <dbReference type="NCBI Taxonomy" id="985250"/>
    <lineage>
        <taxon>Bacteria</taxon>
        <taxon>Pseudomonadati</taxon>
        <taxon>Pseudomonadota</taxon>
        <taxon>Gammaproteobacteria</taxon>
        <taxon>Nevskiales</taxon>
        <taxon>Nevskiaceae</taxon>
        <taxon>Sinimarinibacterium</taxon>
    </lineage>
</organism>
<evidence type="ECO:0000313" key="4">
    <source>
        <dbReference type="Proteomes" id="UP000248330"/>
    </source>
</evidence>
<comment type="similarity">
    <text evidence="1">Belongs to the GSP E family.</text>
</comment>
<sequence length="354" mass="39697">MLKILPYLKLCVEKNGSDLFFTANAPAQVKIEGELMPIGKNVLTREFIKELALSILSQEQQEYLQQNMEIDLATEAGGLGRFRVNIFNQRGSLGMVLRYIRAQVPRLDDLGGMPPVLKDLIQHKRGLVMMVGATGSGKTTTLAAMINHRNETQTGHILTIEDPIEFVHPNRRSIVNQREVGTDTVSYERALKSSLREAPDVILVGEVRTRETMDACIQLANTGHLAISTLHANNAYQAMQRIVNLYPETMREQLYMDLSLTLRAIISQRLVRRKDGKRVAAMEVMLNTPYVQELILSKRIDELREAMNQSSDKGMLTFDTSLYGLYKSGAITLEEALSNADSRTNLEAKINFGS</sequence>
<keyword evidence="4" id="KW-1185">Reference proteome</keyword>
<evidence type="ECO:0000313" key="3">
    <source>
        <dbReference type="EMBL" id="PXV67075.1"/>
    </source>
</evidence>
<proteinExistence type="inferred from homology"/>
<feature type="domain" description="Bacterial type II secretion system protein E" evidence="2">
    <location>
        <begin position="58"/>
        <end position="275"/>
    </location>
</feature>
<dbReference type="InterPro" id="IPR027417">
    <property type="entry name" value="P-loop_NTPase"/>
</dbReference>
<dbReference type="InterPro" id="IPR006321">
    <property type="entry name" value="PilT/PilU"/>
</dbReference>
<dbReference type="PANTHER" id="PTHR30486:SF12">
    <property type="entry name" value="TYPE IV PILUS ATPASE PILU"/>
    <property type="match status" value="1"/>
</dbReference>
<dbReference type="EMBL" id="QICN01000006">
    <property type="protein sequence ID" value="PXV67075.1"/>
    <property type="molecule type" value="Genomic_DNA"/>
</dbReference>
<comment type="caution">
    <text evidence="3">The sequence shown here is derived from an EMBL/GenBank/DDBJ whole genome shotgun (WGS) entry which is preliminary data.</text>
</comment>
<accession>A0A318EBD9</accession>
<dbReference type="SUPFAM" id="SSF52540">
    <property type="entry name" value="P-loop containing nucleoside triphosphate hydrolases"/>
    <property type="match status" value="1"/>
</dbReference>
<dbReference type="PANTHER" id="PTHR30486">
    <property type="entry name" value="TWITCHING MOTILITY PROTEIN PILT"/>
    <property type="match status" value="1"/>
</dbReference>
<evidence type="ECO:0000259" key="2">
    <source>
        <dbReference type="Pfam" id="PF00437"/>
    </source>
</evidence>
<dbReference type="OrthoDB" id="6189814at2"/>
<dbReference type="AlphaFoldDB" id="A0A318EBD9"/>
<dbReference type="Proteomes" id="UP000248330">
    <property type="component" value="Unassembled WGS sequence"/>
</dbReference>
<dbReference type="Pfam" id="PF00437">
    <property type="entry name" value="T2SSE"/>
    <property type="match status" value="1"/>
</dbReference>
<dbReference type="InterPro" id="IPR050921">
    <property type="entry name" value="T4SS_GSP_E_ATPase"/>
</dbReference>
<protein>
    <submittedName>
        <fullName evidence="3">Twitching motility protein PilU</fullName>
    </submittedName>
</protein>
<gene>
    <name evidence="3" type="ORF">C8D93_10650</name>
</gene>
<dbReference type="InterPro" id="IPR001482">
    <property type="entry name" value="T2SS/T4SS_dom"/>
</dbReference>
<dbReference type="Gene3D" id="3.40.50.300">
    <property type="entry name" value="P-loop containing nucleotide triphosphate hydrolases"/>
    <property type="match status" value="1"/>
</dbReference>
<name>A0A318EBD9_9GAMM</name>
<dbReference type="GO" id="GO:0016887">
    <property type="term" value="F:ATP hydrolysis activity"/>
    <property type="evidence" value="ECO:0007669"/>
    <property type="project" value="InterPro"/>
</dbReference>
<dbReference type="Gene3D" id="3.30.450.90">
    <property type="match status" value="1"/>
</dbReference>